<protein>
    <recommendedName>
        <fullName evidence="7">Quaternary amine transport ATP-binding protein</fullName>
        <ecNumber evidence="7">7.6.2.9</ecNumber>
    </recommendedName>
</protein>
<dbReference type="Gene3D" id="3.40.50.300">
    <property type="entry name" value="P-loop containing nucleotide triphosphate hydrolases"/>
    <property type="match status" value="1"/>
</dbReference>
<dbReference type="FunFam" id="3.40.50.300:FF:000425">
    <property type="entry name" value="Probable ABC transporter, ATP-binding subunit"/>
    <property type="match status" value="1"/>
</dbReference>
<evidence type="ECO:0000313" key="9">
    <source>
        <dbReference type="EMBL" id="CAA7601037.1"/>
    </source>
</evidence>
<dbReference type="InterPro" id="IPR003439">
    <property type="entry name" value="ABC_transporter-like_ATP-bd"/>
</dbReference>
<keyword evidence="7" id="KW-0997">Cell inner membrane</keyword>
<dbReference type="GO" id="GO:0006865">
    <property type="term" value="P:amino acid transport"/>
    <property type="evidence" value="ECO:0007669"/>
    <property type="project" value="UniProtKB-UniRule"/>
</dbReference>
<dbReference type="GO" id="GO:0005886">
    <property type="term" value="C:plasma membrane"/>
    <property type="evidence" value="ECO:0007669"/>
    <property type="project" value="UniProtKB-SubCell"/>
</dbReference>
<dbReference type="InterPro" id="IPR005892">
    <property type="entry name" value="Gly-betaine_transp_ATP-bd"/>
</dbReference>
<comment type="similarity">
    <text evidence="1 7">Belongs to the ABC transporter superfamily.</text>
</comment>
<dbReference type="SMART" id="SM00382">
    <property type="entry name" value="AAA"/>
    <property type="match status" value="1"/>
</dbReference>
<evidence type="ECO:0000256" key="1">
    <source>
        <dbReference type="ARBA" id="ARBA00005417"/>
    </source>
</evidence>
<keyword evidence="7" id="KW-1003">Cell membrane</keyword>
<dbReference type="NCBIfam" id="TIGR01186">
    <property type="entry name" value="proV"/>
    <property type="match status" value="1"/>
</dbReference>
<dbReference type="EC" id="7.6.2.9" evidence="7"/>
<dbReference type="GO" id="GO:0005524">
    <property type="term" value="F:ATP binding"/>
    <property type="evidence" value="ECO:0007669"/>
    <property type="project" value="UniProtKB-UniRule"/>
</dbReference>
<evidence type="ECO:0000256" key="3">
    <source>
        <dbReference type="ARBA" id="ARBA00022737"/>
    </source>
</evidence>
<evidence type="ECO:0000259" key="8">
    <source>
        <dbReference type="PROSITE" id="PS50893"/>
    </source>
</evidence>
<dbReference type="AlphaFoldDB" id="A0A8S0XWH2"/>
<dbReference type="SUPFAM" id="SSF52540">
    <property type="entry name" value="P-loop containing nucleoside triphosphate hydrolases"/>
    <property type="match status" value="1"/>
</dbReference>
<comment type="subunit">
    <text evidence="7">The complex is probably composed of two ATP-binding proteins, two transmembrane proteins and a solute-binding protein.</text>
</comment>
<dbReference type="PANTHER" id="PTHR43117:SF4">
    <property type="entry name" value="OSMOPROTECTANT IMPORT ATP-BINDING PROTEIN OSMV"/>
    <property type="match status" value="1"/>
</dbReference>
<dbReference type="PANTHER" id="PTHR43117">
    <property type="entry name" value="OSMOPROTECTANT IMPORT ATP-BINDING PROTEIN OSMV"/>
    <property type="match status" value="1"/>
</dbReference>
<dbReference type="EMBL" id="LR746496">
    <property type="protein sequence ID" value="CAA7601037.1"/>
    <property type="molecule type" value="Genomic_DNA"/>
</dbReference>
<reference evidence="9" key="2">
    <citation type="submission" date="2020-01" db="EMBL/GenBank/DDBJ databases">
        <authorList>
            <person name="Hornung B."/>
        </authorList>
    </citation>
    <scope>NUCLEOTIDE SEQUENCE</scope>
    <source>
        <strain evidence="9">PacBioINE</strain>
    </source>
</reference>
<evidence type="ECO:0000256" key="2">
    <source>
        <dbReference type="ARBA" id="ARBA00022448"/>
    </source>
</evidence>
<evidence type="ECO:0000313" key="10">
    <source>
        <dbReference type="EMBL" id="CEJ06911.1"/>
    </source>
</evidence>
<dbReference type="InterPro" id="IPR027417">
    <property type="entry name" value="P-loop_NTPase"/>
</dbReference>
<dbReference type="InterPro" id="IPR017871">
    <property type="entry name" value="ABC_transporter-like_CS"/>
</dbReference>
<keyword evidence="9" id="KW-0378">Hydrolase</keyword>
<dbReference type="GO" id="GO:0031460">
    <property type="term" value="P:glycine betaine transport"/>
    <property type="evidence" value="ECO:0007669"/>
    <property type="project" value="InterPro"/>
</dbReference>
<dbReference type="InterPro" id="IPR003593">
    <property type="entry name" value="AAA+_ATPase"/>
</dbReference>
<keyword evidence="3" id="KW-0677">Repeat</keyword>
<sequence>MRSVCKEFVKGIRTLDDICLHVARHEFVVLIGTSGCGKTTTMKMINKLVQPTSGEILIDGTNISQINAIELRRNIGYVIQEIGLLPHMTVAQNIALVPELKGWPVRKREERVEELLSLIGLDPALYKKKKPSQLSGGQKQRVGVARALAADPEIILMDEPFGALDPITRIQLQDELVRLIRRVKKTIVFVTHDMEEAVKFADKIVIMDAGRIVQAGSIQEIFKNPKNDFVRNFFRMHDVYNKLRAMKVEDAAVPVLFDGPRPQHGIDAGEPLSRALGVMLERGINCLFVRGTSEENLQVTFESIYRITGQ</sequence>
<dbReference type="GO" id="GO:0016887">
    <property type="term" value="F:ATP hydrolysis activity"/>
    <property type="evidence" value="ECO:0007669"/>
    <property type="project" value="UniProtKB-UniRule"/>
</dbReference>
<dbReference type="Pfam" id="PF00005">
    <property type="entry name" value="ABC_tran"/>
    <property type="match status" value="1"/>
</dbReference>
<dbReference type="PROSITE" id="PS50893">
    <property type="entry name" value="ABC_TRANSPORTER_2"/>
    <property type="match status" value="1"/>
</dbReference>
<evidence type="ECO:0000256" key="6">
    <source>
        <dbReference type="ARBA" id="ARBA00023122"/>
    </source>
</evidence>
<proteinExistence type="inferred from homology"/>
<dbReference type="Proteomes" id="UP000836597">
    <property type="component" value="Chromosome"/>
</dbReference>
<evidence type="ECO:0000256" key="4">
    <source>
        <dbReference type="ARBA" id="ARBA00022741"/>
    </source>
</evidence>
<name>A0A8S0XWH2_9FIRM</name>
<dbReference type="GO" id="GO:0015418">
    <property type="term" value="F:ABC-type quaternary ammonium compound transporting activity"/>
    <property type="evidence" value="ECO:0007669"/>
    <property type="project" value="UniProtKB-EC"/>
</dbReference>
<reference evidence="10" key="1">
    <citation type="submission" date="2014-11" db="EMBL/GenBank/DDBJ databases">
        <authorList>
            <person name="Hornung B.V."/>
        </authorList>
    </citation>
    <scope>NUCLEOTIDE SEQUENCE</scope>
    <source>
        <strain evidence="10">INE</strain>
    </source>
</reference>
<dbReference type="EMBL" id="CDGJ01000036">
    <property type="protein sequence ID" value="CEJ06911.1"/>
    <property type="molecule type" value="Genomic_DNA"/>
</dbReference>
<dbReference type="KEGG" id="aacx:DEACI_1690"/>
<accession>A0A8S0XWH2</accession>
<gene>
    <name evidence="10" type="ORF">DEACI_1365</name>
    <name evidence="9" type="ORF">DEACI_1690</name>
</gene>
<organism evidence="9">
    <name type="scientific">Acididesulfobacillus acetoxydans</name>
    <dbReference type="NCBI Taxonomy" id="1561005"/>
    <lineage>
        <taxon>Bacteria</taxon>
        <taxon>Bacillati</taxon>
        <taxon>Bacillota</taxon>
        <taxon>Clostridia</taxon>
        <taxon>Eubacteriales</taxon>
        <taxon>Peptococcaceae</taxon>
        <taxon>Acididesulfobacillus</taxon>
    </lineage>
</organism>
<keyword evidence="6" id="KW-0129">CBS domain</keyword>
<dbReference type="Proteomes" id="UP001071230">
    <property type="component" value="Unassembled WGS sequence"/>
</dbReference>
<dbReference type="PROSITE" id="PS00211">
    <property type="entry name" value="ABC_TRANSPORTER_1"/>
    <property type="match status" value="1"/>
</dbReference>
<evidence type="ECO:0000256" key="7">
    <source>
        <dbReference type="RuleBase" id="RU369116"/>
    </source>
</evidence>
<keyword evidence="2 7" id="KW-0813">Transport</keyword>
<keyword evidence="11" id="KW-1185">Reference proteome</keyword>
<comment type="subcellular location">
    <subcellularLocation>
        <location evidence="7">Cell inner membrane</location>
        <topology evidence="7">Peripheral membrane protein</topology>
    </subcellularLocation>
</comment>
<keyword evidence="7" id="KW-0472">Membrane</keyword>
<feature type="domain" description="ABC transporter" evidence="8">
    <location>
        <begin position="1"/>
        <end position="234"/>
    </location>
</feature>
<keyword evidence="5 7" id="KW-0067">ATP-binding</keyword>
<evidence type="ECO:0000256" key="5">
    <source>
        <dbReference type="ARBA" id="ARBA00022840"/>
    </source>
</evidence>
<keyword evidence="4 7" id="KW-0547">Nucleotide-binding</keyword>
<comment type="catalytic activity">
    <reaction evidence="7">
        <text>a quaternary ammonium(out) + ATP + H2O = a quaternary ammonium(in) + ADP + phosphate + H(+)</text>
        <dbReference type="Rhea" id="RHEA:11036"/>
        <dbReference type="ChEBI" id="CHEBI:15377"/>
        <dbReference type="ChEBI" id="CHEBI:15378"/>
        <dbReference type="ChEBI" id="CHEBI:30616"/>
        <dbReference type="ChEBI" id="CHEBI:35267"/>
        <dbReference type="ChEBI" id="CHEBI:43474"/>
        <dbReference type="ChEBI" id="CHEBI:456216"/>
    </reaction>
</comment>
<evidence type="ECO:0000313" key="11">
    <source>
        <dbReference type="Proteomes" id="UP001071230"/>
    </source>
</evidence>